<dbReference type="STRING" id="446860.AS188_11260"/>
<feature type="transmembrane region" description="Helical" evidence="1">
    <location>
        <begin position="7"/>
        <end position="26"/>
    </location>
</feature>
<name>A0A0U3HHC4_9MICC</name>
<evidence type="ECO:0000313" key="2">
    <source>
        <dbReference type="EMBL" id="ALU40232.1"/>
    </source>
</evidence>
<evidence type="ECO:0000313" key="4">
    <source>
        <dbReference type="Proteomes" id="UP000057181"/>
    </source>
</evidence>
<dbReference type="PANTHER" id="PTHR37309:SF1">
    <property type="entry name" value="SLR0284 PROTEIN"/>
    <property type="match status" value="1"/>
</dbReference>
<gene>
    <name evidence="2" type="ORF">AS188_11260</name>
    <name evidence="3" type="ORF">KFL01_16420</name>
</gene>
<dbReference type="EMBL" id="CP013254">
    <property type="protein sequence ID" value="ALU40232.1"/>
    <property type="molecule type" value="Genomic_DNA"/>
</dbReference>
<feature type="transmembrane region" description="Helical" evidence="1">
    <location>
        <begin position="32"/>
        <end position="52"/>
    </location>
</feature>
<dbReference type="Proteomes" id="UP000321155">
    <property type="component" value="Unassembled WGS sequence"/>
</dbReference>
<protein>
    <recommendedName>
        <fullName evidence="6">Phage holin family protein</fullName>
    </recommendedName>
</protein>
<dbReference type="InterPro" id="IPR007165">
    <property type="entry name" value="Phage_holin_4_2"/>
</dbReference>
<feature type="transmembrane region" description="Helical" evidence="1">
    <location>
        <begin position="92"/>
        <end position="113"/>
    </location>
</feature>
<evidence type="ECO:0000313" key="3">
    <source>
        <dbReference type="EMBL" id="GEO92336.1"/>
    </source>
</evidence>
<keyword evidence="1" id="KW-0472">Membrane</keyword>
<dbReference type="AlphaFoldDB" id="A0A0U3HHC4"/>
<keyword evidence="5" id="KW-1185">Reference proteome</keyword>
<dbReference type="EMBL" id="BJZR01000039">
    <property type="protein sequence ID" value="GEO92336.1"/>
    <property type="molecule type" value="Genomic_DNA"/>
</dbReference>
<accession>A0A0U3HHC4</accession>
<reference evidence="3 5" key="2">
    <citation type="submission" date="2019-07" db="EMBL/GenBank/DDBJ databases">
        <title>Whole genome shotgun sequence of Kocuria flava NBRC 107626.</title>
        <authorList>
            <person name="Hosoyama A."/>
            <person name="Uohara A."/>
            <person name="Ohji S."/>
            <person name="Ichikawa N."/>
        </authorList>
    </citation>
    <scope>NUCLEOTIDE SEQUENCE [LARGE SCALE GENOMIC DNA]</scope>
    <source>
        <strain evidence="3 5">NBRC 107626</strain>
    </source>
</reference>
<dbReference type="Pfam" id="PF04020">
    <property type="entry name" value="Phage_holin_4_2"/>
    <property type="match status" value="1"/>
</dbReference>
<evidence type="ECO:0000256" key="1">
    <source>
        <dbReference type="SAM" id="Phobius"/>
    </source>
</evidence>
<evidence type="ECO:0008006" key="6">
    <source>
        <dbReference type="Google" id="ProtNLM"/>
    </source>
</evidence>
<keyword evidence="1" id="KW-0812">Transmembrane</keyword>
<dbReference type="RefSeq" id="WP_058858933.1">
    <property type="nucleotide sequence ID" value="NZ_BJZR01000039.1"/>
</dbReference>
<dbReference type="Proteomes" id="UP000057181">
    <property type="component" value="Chromosome"/>
</dbReference>
<dbReference type="PANTHER" id="PTHR37309">
    <property type="entry name" value="SLR0284 PROTEIN"/>
    <property type="match status" value="1"/>
</dbReference>
<proteinExistence type="predicted"/>
<reference evidence="2 4" key="1">
    <citation type="submission" date="2015-11" db="EMBL/GenBank/DDBJ databases">
        <title>Complete Genome Sequence of Kocuria flava strain HO-9041.</title>
        <authorList>
            <person name="Zhou M."/>
            <person name="Dai J."/>
        </authorList>
    </citation>
    <scope>NUCLEOTIDE SEQUENCE [LARGE SCALE GENOMIC DNA]</scope>
    <source>
        <strain evidence="2 4">HO-9041</strain>
    </source>
</reference>
<keyword evidence="1" id="KW-1133">Transmembrane helix</keyword>
<feature type="transmembrane region" description="Helical" evidence="1">
    <location>
        <begin position="64"/>
        <end position="86"/>
    </location>
</feature>
<organism evidence="2 4">
    <name type="scientific">Kocuria flava</name>
    <dbReference type="NCBI Taxonomy" id="446860"/>
    <lineage>
        <taxon>Bacteria</taxon>
        <taxon>Bacillati</taxon>
        <taxon>Actinomycetota</taxon>
        <taxon>Actinomycetes</taxon>
        <taxon>Micrococcales</taxon>
        <taxon>Micrococcaceae</taxon>
        <taxon>Kocuria</taxon>
    </lineage>
</organism>
<dbReference type="KEGG" id="kfv:AS188_11260"/>
<evidence type="ECO:0000313" key="5">
    <source>
        <dbReference type="Proteomes" id="UP000321155"/>
    </source>
</evidence>
<sequence>MIVSLLVRWLVLTVAVELTAWLLPGVELRGGALAHLLVALLIGLANALAPLLTDRLPRPRSTVLLGLLTLTVNAVLIWAVSALTPWLGVSGLVAAAAAAVAVSLLATVLGVLADRALAARRRRGTASSR</sequence>